<dbReference type="EMBL" id="CP036532">
    <property type="protein sequence ID" value="QBK32441.1"/>
    <property type="molecule type" value="Genomic_DNA"/>
</dbReference>
<protein>
    <submittedName>
        <fullName evidence="3">Calcium-binding protein</fullName>
    </submittedName>
</protein>
<dbReference type="PROSITE" id="PS00018">
    <property type="entry name" value="EF_HAND_1"/>
    <property type="match status" value="3"/>
</dbReference>
<gene>
    <name evidence="3" type="ORF">E0E05_15445</name>
</gene>
<evidence type="ECO:0000313" key="3">
    <source>
        <dbReference type="EMBL" id="QBK32441.1"/>
    </source>
</evidence>
<evidence type="ECO:0000259" key="2">
    <source>
        <dbReference type="PROSITE" id="PS50222"/>
    </source>
</evidence>
<sequence>MMSPGMMGAIGAMMPMMMRMHGQMMGGGMGGSAMMGGMGAMGSMGAIMDEFDADQDGTLTADELRAGLTAQLGEYDADGDGTLSLSEFEALHAAMIRPTMVDRFQALDEDGDGRVTGEEMTAPADRFARMQKMREAMQAQIPAPVQPVRPGTMMNDSDSMMDGGTMMDDN</sequence>
<keyword evidence="4" id="KW-1185">Reference proteome</keyword>
<name>A0A4P6V4R2_9HYPH</name>
<dbReference type="OrthoDB" id="5470953at2"/>
<dbReference type="KEGG" id="rpod:E0E05_15445"/>
<evidence type="ECO:0000256" key="1">
    <source>
        <dbReference type="SAM" id="MobiDB-lite"/>
    </source>
</evidence>
<dbReference type="SMART" id="SM00054">
    <property type="entry name" value="EFh"/>
    <property type="match status" value="3"/>
</dbReference>
<dbReference type="AlphaFoldDB" id="A0A4P6V4R2"/>
<dbReference type="InterPro" id="IPR002048">
    <property type="entry name" value="EF_hand_dom"/>
</dbReference>
<dbReference type="SUPFAM" id="SSF47473">
    <property type="entry name" value="EF-hand"/>
    <property type="match status" value="1"/>
</dbReference>
<proteinExistence type="predicted"/>
<evidence type="ECO:0000313" key="4">
    <source>
        <dbReference type="Proteomes" id="UP000293719"/>
    </source>
</evidence>
<dbReference type="InterPro" id="IPR018247">
    <property type="entry name" value="EF_Hand_1_Ca_BS"/>
</dbReference>
<dbReference type="GO" id="GO:0005509">
    <property type="term" value="F:calcium ion binding"/>
    <property type="evidence" value="ECO:0007669"/>
    <property type="project" value="InterPro"/>
</dbReference>
<feature type="compositionally biased region" description="Low complexity" evidence="1">
    <location>
        <begin position="152"/>
        <end position="170"/>
    </location>
</feature>
<dbReference type="PROSITE" id="PS50222">
    <property type="entry name" value="EF_HAND_2"/>
    <property type="match status" value="2"/>
</dbReference>
<feature type="region of interest" description="Disordered" evidence="1">
    <location>
        <begin position="146"/>
        <end position="170"/>
    </location>
</feature>
<reference evidence="3 4" key="1">
    <citation type="journal article" date="2017" name="Int. J. Syst. Evol. Microbiol.">
        <title>Roseitalea porphyridii gen. nov., sp. nov., isolated from a red alga, and reclassification of Hoeflea suaedae Chung et al. 2013 as Pseudohoeflea suaedae gen. nov., comb. nov.</title>
        <authorList>
            <person name="Hyeon J.W."/>
            <person name="Jeong S.E."/>
            <person name="Baek K."/>
            <person name="Jeon C.O."/>
        </authorList>
    </citation>
    <scope>NUCLEOTIDE SEQUENCE [LARGE SCALE GENOMIC DNA]</scope>
    <source>
        <strain evidence="3 4">MA7-20</strain>
    </source>
</reference>
<dbReference type="Gene3D" id="1.10.238.10">
    <property type="entry name" value="EF-hand"/>
    <property type="match status" value="2"/>
</dbReference>
<accession>A0A4P6V4R2</accession>
<feature type="domain" description="EF-hand" evidence="2">
    <location>
        <begin position="75"/>
        <end position="98"/>
    </location>
</feature>
<dbReference type="InterPro" id="IPR011992">
    <property type="entry name" value="EF-hand-dom_pair"/>
</dbReference>
<dbReference type="Pfam" id="PF13202">
    <property type="entry name" value="EF-hand_5"/>
    <property type="match status" value="3"/>
</dbReference>
<dbReference type="Proteomes" id="UP000293719">
    <property type="component" value="Chromosome"/>
</dbReference>
<feature type="domain" description="EF-hand" evidence="2">
    <location>
        <begin position="39"/>
        <end position="74"/>
    </location>
</feature>
<organism evidence="3 4">
    <name type="scientific">Roseitalea porphyridii</name>
    <dbReference type="NCBI Taxonomy" id="1852022"/>
    <lineage>
        <taxon>Bacteria</taxon>
        <taxon>Pseudomonadati</taxon>
        <taxon>Pseudomonadota</taxon>
        <taxon>Alphaproteobacteria</taxon>
        <taxon>Hyphomicrobiales</taxon>
        <taxon>Ahrensiaceae</taxon>
        <taxon>Roseitalea</taxon>
    </lineage>
</organism>